<dbReference type="AlphaFoldDB" id="A0A2W5WL22"/>
<dbReference type="GO" id="GO:0006465">
    <property type="term" value="P:signal peptide processing"/>
    <property type="evidence" value="ECO:0007669"/>
    <property type="project" value="TreeGrafter"/>
</dbReference>
<feature type="region of interest" description="Disordered" evidence="3">
    <location>
        <begin position="1"/>
        <end position="20"/>
    </location>
</feature>
<keyword evidence="4" id="KW-1133">Transmembrane helix</keyword>
<dbReference type="PANTHER" id="PTHR30487">
    <property type="entry name" value="TYPE 4 PREPILIN-LIKE PROTEINS LEADER PEPTIDE-PROCESSING ENZYME"/>
    <property type="match status" value="1"/>
</dbReference>
<reference evidence="6 7" key="1">
    <citation type="submission" date="2018-06" db="EMBL/GenBank/DDBJ databases">
        <title>Whole genome sequencing of a novel hydrocarbon degrading bacterial strain, PW21 isolated from oil contaminated produced water sample.</title>
        <authorList>
            <person name="Nagkirti P."/>
            <person name="Shaikh A."/>
            <person name="Gowdaman V."/>
            <person name="Engineer A.E."/>
            <person name="Dagar S."/>
            <person name="Dhakephalkar P.K."/>
        </authorList>
    </citation>
    <scope>NUCLEOTIDE SEQUENCE [LARGE SCALE GENOMIC DNA]</scope>
    <source>
        <strain evidence="6 7">PW21</strain>
    </source>
</reference>
<feature type="transmembrane region" description="Helical" evidence="4">
    <location>
        <begin position="80"/>
        <end position="102"/>
    </location>
</feature>
<dbReference type="Proteomes" id="UP000248783">
    <property type="component" value="Unassembled WGS sequence"/>
</dbReference>
<evidence type="ECO:0000256" key="1">
    <source>
        <dbReference type="ARBA" id="ARBA00005801"/>
    </source>
</evidence>
<dbReference type="Gene3D" id="1.20.120.1220">
    <property type="match status" value="1"/>
</dbReference>
<keyword evidence="4" id="KW-0472">Membrane</keyword>
<feature type="transmembrane region" description="Helical" evidence="4">
    <location>
        <begin position="158"/>
        <end position="178"/>
    </location>
</feature>
<dbReference type="InterPro" id="IPR000045">
    <property type="entry name" value="Prepilin_IV_endopep_pep"/>
</dbReference>
<comment type="caution">
    <text evidence="6">The sequence shown here is derived from an EMBL/GenBank/DDBJ whole genome shotgun (WGS) entry which is preliminary data.</text>
</comment>
<dbReference type="Pfam" id="PF01478">
    <property type="entry name" value="Peptidase_A24"/>
    <property type="match status" value="1"/>
</dbReference>
<gene>
    <name evidence="6" type="ORF">DNL40_14670</name>
</gene>
<feature type="transmembrane region" description="Helical" evidence="4">
    <location>
        <begin position="133"/>
        <end position="152"/>
    </location>
</feature>
<feature type="transmembrane region" description="Helical" evidence="4">
    <location>
        <begin position="56"/>
        <end position="73"/>
    </location>
</feature>
<dbReference type="EMBL" id="QKWH01000015">
    <property type="protein sequence ID" value="PZR51890.1"/>
    <property type="molecule type" value="Genomic_DNA"/>
</dbReference>
<proteinExistence type="inferred from homology"/>
<evidence type="ECO:0000256" key="2">
    <source>
        <dbReference type="RuleBase" id="RU003793"/>
    </source>
</evidence>
<accession>A0A2W5WL22</accession>
<dbReference type="InterPro" id="IPR050882">
    <property type="entry name" value="Prepilin_peptidase/N-MTase"/>
</dbReference>
<evidence type="ECO:0000256" key="3">
    <source>
        <dbReference type="SAM" id="MobiDB-lite"/>
    </source>
</evidence>
<keyword evidence="7" id="KW-1185">Reference proteome</keyword>
<keyword evidence="4" id="KW-0812">Transmembrane</keyword>
<dbReference type="PANTHER" id="PTHR30487:SF0">
    <property type="entry name" value="PREPILIN LEADER PEPTIDASE_N-METHYLTRANSFERASE-RELATED"/>
    <property type="match status" value="1"/>
</dbReference>
<comment type="similarity">
    <text evidence="1 2">Belongs to the peptidase A24 family.</text>
</comment>
<evidence type="ECO:0000313" key="6">
    <source>
        <dbReference type="EMBL" id="PZR51890.1"/>
    </source>
</evidence>
<evidence type="ECO:0000256" key="4">
    <source>
        <dbReference type="SAM" id="Phobius"/>
    </source>
</evidence>
<feature type="domain" description="Prepilin type IV endopeptidase peptidase" evidence="5">
    <location>
        <begin position="63"/>
        <end position="172"/>
    </location>
</feature>
<name>A0A2W5WL22_9MICO</name>
<evidence type="ECO:0000313" key="7">
    <source>
        <dbReference type="Proteomes" id="UP000248783"/>
    </source>
</evidence>
<feature type="transmembrane region" description="Helical" evidence="4">
    <location>
        <begin position="108"/>
        <end position="126"/>
    </location>
</feature>
<dbReference type="PRINTS" id="PR00864">
    <property type="entry name" value="PREPILNPTASE"/>
</dbReference>
<dbReference type="RefSeq" id="WP_111252041.1">
    <property type="nucleotide sequence ID" value="NZ_QKWH01000015.1"/>
</dbReference>
<dbReference type="InterPro" id="IPR014032">
    <property type="entry name" value="Peptidase_A24A_bac"/>
</dbReference>
<feature type="transmembrane region" description="Helical" evidence="4">
    <location>
        <begin position="185"/>
        <end position="206"/>
    </location>
</feature>
<sequence>MEASGPDAPPAAPGQDPRPSLLRRLPGEIAPFRRPVAVGALVAAAWAVWVSGPGPATPALVVTAAAGAALAVIDARTHRLPDAVVLPTTVVAALLLALAAGITGDLAALQRAALGALVLGAVYLLLHVLNPRGLGFGDVKLAVLLGLVTGWWGWTPVWVTTVAPFLLGGLVALALLVVRRADRHTAIPFGPFMLFGAALAVTAVRLA</sequence>
<protein>
    <submittedName>
        <fullName evidence="6">Prepilin peptidase</fullName>
    </submittedName>
</protein>
<organism evidence="6 7">
    <name type="scientific">Xylanimonas oleitrophica</name>
    <dbReference type="NCBI Taxonomy" id="2607479"/>
    <lineage>
        <taxon>Bacteria</taxon>
        <taxon>Bacillati</taxon>
        <taxon>Actinomycetota</taxon>
        <taxon>Actinomycetes</taxon>
        <taxon>Micrococcales</taxon>
        <taxon>Promicromonosporaceae</taxon>
        <taxon>Xylanimonas</taxon>
    </lineage>
</organism>
<dbReference type="GO" id="GO:0005886">
    <property type="term" value="C:plasma membrane"/>
    <property type="evidence" value="ECO:0007669"/>
    <property type="project" value="TreeGrafter"/>
</dbReference>
<dbReference type="GO" id="GO:0004190">
    <property type="term" value="F:aspartic-type endopeptidase activity"/>
    <property type="evidence" value="ECO:0007669"/>
    <property type="project" value="InterPro"/>
</dbReference>
<evidence type="ECO:0000259" key="5">
    <source>
        <dbReference type="Pfam" id="PF01478"/>
    </source>
</evidence>